<comment type="caution">
    <text evidence="3">The sequence shown here is derived from an EMBL/GenBank/DDBJ whole genome shotgun (WGS) entry which is preliminary data.</text>
</comment>
<feature type="compositionally biased region" description="Pro residues" evidence="1">
    <location>
        <begin position="138"/>
        <end position="149"/>
    </location>
</feature>
<dbReference type="Proteomes" id="UP000583944">
    <property type="component" value="Unassembled WGS sequence"/>
</dbReference>
<protein>
    <recommendedName>
        <fullName evidence="5">Mucin-associated surface protein (MASP)</fullName>
    </recommendedName>
</protein>
<gene>
    <name evidence="3" type="ORF">ECC02_004472</name>
</gene>
<dbReference type="EMBL" id="JABDHM010000027">
    <property type="protein sequence ID" value="KAF5222432.1"/>
    <property type="molecule type" value="Genomic_DNA"/>
</dbReference>
<feature type="compositionally biased region" description="Basic and acidic residues" evidence="1">
    <location>
        <begin position="120"/>
        <end position="130"/>
    </location>
</feature>
<organism evidence="3 4">
    <name type="scientific">Trypanosoma cruzi</name>
    <dbReference type="NCBI Taxonomy" id="5693"/>
    <lineage>
        <taxon>Eukaryota</taxon>
        <taxon>Discoba</taxon>
        <taxon>Euglenozoa</taxon>
        <taxon>Kinetoplastea</taxon>
        <taxon>Metakinetoplastina</taxon>
        <taxon>Trypanosomatida</taxon>
        <taxon>Trypanosomatidae</taxon>
        <taxon>Trypanosoma</taxon>
        <taxon>Schizotrypanum</taxon>
    </lineage>
</organism>
<feature type="compositionally biased region" description="Gly residues" evidence="1">
    <location>
        <begin position="91"/>
        <end position="105"/>
    </location>
</feature>
<reference evidence="3 4" key="1">
    <citation type="journal article" date="2019" name="Genome Biol. Evol.">
        <title>Nanopore Sequencing Significantly Improves Genome Assembly of the Protozoan Parasite Trypanosoma cruzi.</title>
        <authorList>
            <person name="Diaz-Viraque F."/>
            <person name="Pita S."/>
            <person name="Greif G."/>
            <person name="de Souza R.C.M."/>
            <person name="Iraola G."/>
            <person name="Robello C."/>
        </authorList>
    </citation>
    <scope>NUCLEOTIDE SEQUENCE [LARGE SCALE GENOMIC DNA]</scope>
    <source>
        <strain evidence="3 4">Berenice</strain>
    </source>
</reference>
<evidence type="ECO:0000256" key="1">
    <source>
        <dbReference type="SAM" id="MobiDB-lite"/>
    </source>
</evidence>
<feature type="chain" id="PRO_5029758393" description="Mucin-associated surface protein (MASP)" evidence="2">
    <location>
        <begin position="28"/>
        <end position="320"/>
    </location>
</feature>
<dbReference type="VEuPathDB" id="TriTrypDB:ECC02_004472"/>
<name>A0A7J6Y789_TRYCR</name>
<feature type="region of interest" description="Disordered" evidence="1">
    <location>
        <begin position="63"/>
        <end position="289"/>
    </location>
</feature>
<dbReference type="VEuPathDB" id="TriTrypDB:BCY84_01913"/>
<dbReference type="AlphaFoldDB" id="A0A7J6Y789"/>
<evidence type="ECO:0000313" key="4">
    <source>
        <dbReference type="Proteomes" id="UP000583944"/>
    </source>
</evidence>
<keyword evidence="2" id="KW-0732">Signal</keyword>
<proteinExistence type="predicted"/>
<feature type="compositionally biased region" description="Low complexity" evidence="1">
    <location>
        <begin position="172"/>
        <end position="185"/>
    </location>
</feature>
<accession>A0A7J6Y789</accession>
<evidence type="ECO:0008006" key="5">
    <source>
        <dbReference type="Google" id="ProtNLM"/>
    </source>
</evidence>
<feature type="compositionally biased region" description="Polar residues" evidence="1">
    <location>
        <begin position="258"/>
        <end position="269"/>
    </location>
</feature>
<evidence type="ECO:0000313" key="3">
    <source>
        <dbReference type="EMBL" id="KAF5222432.1"/>
    </source>
</evidence>
<sequence length="320" mass="31453">MAMMMTGRVLLVCALCVLWCGAGGGYAWFFNDEVHAYYYGANGTYCKAFPEIFSFCSKATGETSPQNAAGGSVTGENAESGEEESAQSIAGLGGEGSGEASGEGSAGRLAHGSEGSGSGRSKEDEGKAEELNQQVGAPPSPPATPPAPTGPINLPKSAEPGEPATSGVTTEPQSAQQLQSQLPAAGNQGVTGDGSPEPGTAAASDATRSTPAGGDAEPTSPSPGGQFAASGPGENSAAEGTPNGTPPSAAAVPHEDNTNTTDTATSEGNPTAAGMPAPLSSAPTTNALESSAGNDACFHDIRLHAPLLLALAALAYTTLG</sequence>
<evidence type="ECO:0000256" key="2">
    <source>
        <dbReference type="SAM" id="SignalP"/>
    </source>
</evidence>
<feature type="signal peptide" evidence="2">
    <location>
        <begin position="1"/>
        <end position="27"/>
    </location>
</feature>